<gene>
    <name evidence="14" type="ORF">JOF54_003969</name>
</gene>
<evidence type="ECO:0000256" key="8">
    <source>
        <dbReference type="ARBA" id="ARBA00022777"/>
    </source>
</evidence>
<evidence type="ECO:0000256" key="1">
    <source>
        <dbReference type="ARBA" id="ARBA00000085"/>
    </source>
</evidence>
<sequence length="325" mass="34584">MASFSSLPVYWRVCLINAALFLLATVILVVSPTSVGPDMSLGELGVLAVGLGAIMVANALLLRSSLVPLDRLVGQMQRMDLQGLGERLPDTRDGSLQPLVTSFNAMSSRLELERARSNAVALAAQEAERHRIARELHDEIGQGLTVVLLGLQRAVADAPPALADELRTVQETARASLHEVREVARRLRPGLLQDLGLVSALSALATDLTTSTGTAVDRRFDARLPPLSEEQELVLYRVAQEALTNAARHAGARHVRLQLGVDPDGVELVVADDGRGLDGSPEGSGLRGMRERALLVGGRLAVRSPGTGGGTEIRLRVPVRAEVPA</sequence>
<keyword evidence="12" id="KW-0472">Membrane</keyword>
<dbReference type="GO" id="GO:0004673">
    <property type="term" value="F:protein histidine kinase activity"/>
    <property type="evidence" value="ECO:0007669"/>
    <property type="project" value="UniProtKB-EC"/>
</dbReference>
<feature type="transmembrane region" description="Helical" evidence="12">
    <location>
        <begin position="9"/>
        <end position="32"/>
    </location>
</feature>
<dbReference type="SMART" id="SM00387">
    <property type="entry name" value="HATPase_c"/>
    <property type="match status" value="1"/>
</dbReference>
<evidence type="ECO:0000259" key="13">
    <source>
        <dbReference type="PROSITE" id="PS50885"/>
    </source>
</evidence>
<dbReference type="EC" id="2.7.13.3" evidence="3"/>
<evidence type="ECO:0000256" key="10">
    <source>
        <dbReference type="ARBA" id="ARBA00022989"/>
    </source>
</evidence>
<proteinExistence type="predicted"/>
<dbReference type="InterPro" id="IPR050482">
    <property type="entry name" value="Sensor_HK_TwoCompSys"/>
</dbReference>
<comment type="subcellular location">
    <subcellularLocation>
        <location evidence="2">Membrane</location>
    </subcellularLocation>
</comment>
<dbReference type="Pfam" id="PF07730">
    <property type="entry name" value="HisKA_3"/>
    <property type="match status" value="1"/>
</dbReference>
<accession>A0ABS4ZDD8</accession>
<dbReference type="Gene3D" id="3.30.565.10">
    <property type="entry name" value="Histidine kinase-like ATPase, C-terminal domain"/>
    <property type="match status" value="1"/>
</dbReference>
<dbReference type="RefSeq" id="WP_307804424.1">
    <property type="nucleotide sequence ID" value="NZ_BAAAMH010000011.1"/>
</dbReference>
<dbReference type="InterPro" id="IPR011712">
    <property type="entry name" value="Sig_transdc_His_kin_sub3_dim/P"/>
</dbReference>
<dbReference type="Pfam" id="PF00672">
    <property type="entry name" value="HAMP"/>
    <property type="match status" value="1"/>
</dbReference>
<evidence type="ECO:0000256" key="5">
    <source>
        <dbReference type="ARBA" id="ARBA00022679"/>
    </source>
</evidence>
<keyword evidence="8 14" id="KW-0418">Kinase</keyword>
<comment type="catalytic activity">
    <reaction evidence="1">
        <text>ATP + protein L-histidine = ADP + protein N-phospho-L-histidine.</text>
        <dbReference type="EC" id="2.7.13.3"/>
    </reaction>
</comment>
<dbReference type="Proteomes" id="UP000758168">
    <property type="component" value="Unassembled WGS sequence"/>
</dbReference>
<evidence type="ECO:0000256" key="7">
    <source>
        <dbReference type="ARBA" id="ARBA00022741"/>
    </source>
</evidence>
<dbReference type="Gene3D" id="1.20.5.1930">
    <property type="match status" value="1"/>
</dbReference>
<evidence type="ECO:0000256" key="6">
    <source>
        <dbReference type="ARBA" id="ARBA00022692"/>
    </source>
</evidence>
<evidence type="ECO:0000256" key="3">
    <source>
        <dbReference type="ARBA" id="ARBA00012438"/>
    </source>
</evidence>
<dbReference type="CDD" id="cd06225">
    <property type="entry name" value="HAMP"/>
    <property type="match status" value="1"/>
</dbReference>
<keyword evidence="9" id="KW-0067">ATP-binding</keyword>
<keyword evidence="7" id="KW-0547">Nucleotide-binding</keyword>
<evidence type="ECO:0000256" key="11">
    <source>
        <dbReference type="ARBA" id="ARBA00023012"/>
    </source>
</evidence>
<evidence type="ECO:0000256" key="2">
    <source>
        <dbReference type="ARBA" id="ARBA00004370"/>
    </source>
</evidence>
<feature type="transmembrane region" description="Helical" evidence="12">
    <location>
        <begin position="44"/>
        <end position="62"/>
    </location>
</feature>
<evidence type="ECO:0000256" key="12">
    <source>
        <dbReference type="SAM" id="Phobius"/>
    </source>
</evidence>
<dbReference type="InterPro" id="IPR003594">
    <property type="entry name" value="HATPase_dom"/>
</dbReference>
<dbReference type="InterPro" id="IPR036890">
    <property type="entry name" value="HATPase_C_sf"/>
</dbReference>
<keyword evidence="11" id="KW-0902">Two-component regulatory system</keyword>
<dbReference type="Pfam" id="PF02518">
    <property type="entry name" value="HATPase_c"/>
    <property type="match status" value="1"/>
</dbReference>
<dbReference type="SUPFAM" id="SSF55874">
    <property type="entry name" value="ATPase domain of HSP90 chaperone/DNA topoisomerase II/histidine kinase"/>
    <property type="match status" value="1"/>
</dbReference>
<dbReference type="CDD" id="cd16917">
    <property type="entry name" value="HATPase_UhpB-NarQ-NarX-like"/>
    <property type="match status" value="1"/>
</dbReference>
<evidence type="ECO:0000256" key="9">
    <source>
        <dbReference type="ARBA" id="ARBA00022840"/>
    </source>
</evidence>
<reference evidence="14 15" key="1">
    <citation type="submission" date="2021-03" db="EMBL/GenBank/DDBJ databases">
        <title>Sequencing the genomes of 1000 actinobacteria strains.</title>
        <authorList>
            <person name="Klenk H.-P."/>
        </authorList>
    </citation>
    <scope>NUCLEOTIDE SEQUENCE [LARGE SCALE GENOMIC DNA]</scope>
    <source>
        <strain evidence="14 15">DSM 12936</strain>
    </source>
</reference>
<dbReference type="EMBL" id="JAGIOB010000001">
    <property type="protein sequence ID" value="MBP2419047.1"/>
    <property type="molecule type" value="Genomic_DNA"/>
</dbReference>
<dbReference type="PROSITE" id="PS50885">
    <property type="entry name" value="HAMP"/>
    <property type="match status" value="1"/>
</dbReference>
<dbReference type="SMART" id="SM00304">
    <property type="entry name" value="HAMP"/>
    <property type="match status" value="1"/>
</dbReference>
<keyword evidence="15" id="KW-1185">Reference proteome</keyword>
<evidence type="ECO:0000313" key="14">
    <source>
        <dbReference type="EMBL" id="MBP2419047.1"/>
    </source>
</evidence>
<feature type="domain" description="HAMP" evidence="13">
    <location>
        <begin position="63"/>
        <end position="115"/>
    </location>
</feature>
<keyword evidence="5 14" id="KW-0808">Transferase</keyword>
<comment type="caution">
    <text evidence="14">The sequence shown here is derived from an EMBL/GenBank/DDBJ whole genome shotgun (WGS) entry which is preliminary data.</text>
</comment>
<evidence type="ECO:0000313" key="15">
    <source>
        <dbReference type="Proteomes" id="UP000758168"/>
    </source>
</evidence>
<keyword evidence="6 12" id="KW-0812">Transmembrane</keyword>
<name>A0ABS4ZDD8_9ACTN</name>
<protein>
    <recommendedName>
        <fullName evidence="3">histidine kinase</fullName>
        <ecNumber evidence="3">2.7.13.3</ecNumber>
    </recommendedName>
</protein>
<dbReference type="PANTHER" id="PTHR24421:SF10">
    <property type="entry name" value="NITRATE_NITRITE SENSOR PROTEIN NARQ"/>
    <property type="match status" value="1"/>
</dbReference>
<organism evidence="14 15">
    <name type="scientific">Microlunatus capsulatus</name>
    <dbReference type="NCBI Taxonomy" id="99117"/>
    <lineage>
        <taxon>Bacteria</taxon>
        <taxon>Bacillati</taxon>
        <taxon>Actinomycetota</taxon>
        <taxon>Actinomycetes</taxon>
        <taxon>Propionibacteriales</taxon>
        <taxon>Propionibacteriaceae</taxon>
        <taxon>Microlunatus</taxon>
    </lineage>
</organism>
<keyword evidence="10 12" id="KW-1133">Transmembrane helix</keyword>
<dbReference type="PANTHER" id="PTHR24421">
    <property type="entry name" value="NITRATE/NITRITE SENSOR PROTEIN NARX-RELATED"/>
    <property type="match status" value="1"/>
</dbReference>
<keyword evidence="4" id="KW-0597">Phosphoprotein</keyword>
<dbReference type="InterPro" id="IPR003660">
    <property type="entry name" value="HAMP_dom"/>
</dbReference>
<evidence type="ECO:0000256" key="4">
    <source>
        <dbReference type="ARBA" id="ARBA00022553"/>
    </source>
</evidence>